<comment type="caution">
    <text evidence="1">The sequence shown here is derived from an EMBL/GenBank/DDBJ whole genome shotgun (WGS) entry which is preliminary data.</text>
</comment>
<accession>A0AAD3Y3I0</accession>
<organism evidence="1 2">
    <name type="scientific">Nepenthes gracilis</name>
    <name type="common">Slender pitcher plant</name>
    <dbReference type="NCBI Taxonomy" id="150966"/>
    <lineage>
        <taxon>Eukaryota</taxon>
        <taxon>Viridiplantae</taxon>
        <taxon>Streptophyta</taxon>
        <taxon>Embryophyta</taxon>
        <taxon>Tracheophyta</taxon>
        <taxon>Spermatophyta</taxon>
        <taxon>Magnoliopsida</taxon>
        <taxon>eudicotyledons</taxon>
        <taxon>Gunneridae</taxon>
        <taxon>Pentapetalae</taxon>
        <taxon>Caryophyllales</taxon>
        <taxon>Nepenthaceae</taxon>
        <taxon>Nepenthes</taxon>
    </lineage>
</organism>
<protein>
    <submittedName>
        <fullName evidence="1">Uncharacterized protein</fullName>
    </submittedName>
</protein>
<evidence type="ECO:0000313" key="1">
    <source>
        <dbReference type="EMBL" id="GMH27883.1"/>
    </source>
</evidence>
<sequence length="114" mass="12674">MHGCCFVGSCQFDRFGRFVAFRLTYFVLSPPATPKPQAGNAISRRYLIPVIGSPVEQLVVDLPFKPSPLLVLTPSLLYVQRLSLSPLHAPKITILWPEFVVVAAVFQNSHYSMA</sequence>
<name>A0AAD3Y3I0_NEPGR</name>
<dbReference type="EMBL" id="BSYO01000033">
    <property type="protein sequence ID" value="GMH27883.1"/>
    <property type="molecule type" value="Genomic_DNA"/>
</dbReference>
<keyword evidence="2" id="KW-1185">Reference proteome</keyword>
<gene>
    <name evidence="1" type="ORF">Nepgr_029726</name>
</gene>
<dbReference type="Proteomes" id="UP001279734">
    <property type="component" value="Unassembled WGS sequence"/>
</dbReference>
<proteinExistence type="predicted"/>
<dbReference type="AlphaFoldDB" id="A0AAD3Y3I0"/>
<evidence type="ECO:0000313" key="2">
    <source>
        <dbReference type="Proteomes" id="UP001279734"/>
    </source>
</evidence>
<reference evidence="1" key="1">
    <citation type="submission" date="2023-05" db="EMBL/GenBank/DDBJ databases">
        <title>Nepenthes gracilis genome sequencing.</title>
        <authorList>
            <person name="Fukushima K."/>
        </authorList>
    </citation>
    <scope>NUCLEOTIDE SEQUENCE</scope>
    <source>
        <strain evidence="1">SING2019-196</strain>
    </source>
</reference>